<keyword evidence="11" id="KW-1185">Reference proteome</keyword>
<keyword evidence="5" id="KW-0136">Cellulose degradation</keyword>
<dbReference type="STRING" id="33097.A0A150GL35"/>
<evidence type="ECO:0000256" key="4">
    <source>
        <dbReference type="ARBA" id="ARBA00022801"/>
    </source>
</evidence>
<keyword evidence="4" id="KW-0378">Hydrolase</keyword>
<comment type="similarity">
    <text evidence="2">Belongs to the glycosyl hydrolase 9 (cellulase E) family.</text>
</comment>
<evidence type="ECO:0000256" key="2">
    <source>
        <dbReference type="ARBA" id="ARBA00007072"/>
    </source>
</evidence>
<comment type="caution">
    <text evidence="10">The sequence shown here is derived from an EMBL/GenBank/DDBJ whole genome shotgun (WGS) entry which is preliminary data.</text>
</comment>
<evidence type="ECO:0000256" key="6">
    <source>
        <dbReference type="ARBA" id="ARBA00023277"/>
    </source>
</evidence>
<evidence type="ECO:0000256" key="3">
    <source>
        <dbReference type="ARBA" id="ARBA00012601"/>
    </source>
</evidence>
<protein>
    <recommendedName>
        <fullName evidence="3">cellulase</fullName>
        <ecNumber evidence="3">3.2.1.4</ecNumber>
    </recommendedName>
</protein>
<dbReference type="Pfam" id="PF00759">
    <property type="entry name" value="Glyco_hydro_9"/>
    <property type="match status" value="1"/>
</dbReference>
<dbReference type="SUPFAM" id="SSF48208">
    <property type="entry name" value="Six-hairpin glycosidases"/>
    <property type="match status" value="1"/>
</dbReference>
<dbReference type="Proteomes" id="UP000075714">
    <property type="component" value="Unassembled WGS sequence"/>
</dbReference>
<evidence type="ECO:0000256" key="1">
    <source>
        <dbReference type="ARBA" id="ARBA00000966"/>
    </source>
</evidence>
<keyword evidence="6" id="KW-0119">Carbohydrate metabolism</keyword>
<dbReference type="AlphaFoldDB" id="A0A150GL35"/>
<organism evidence="10 11">
    <name type="scientific">Gonium pectorale</name>
    <name type="common">Green alga</name>
    <dbReference type="NCBI Taxonomy" id="33097"/>
    <lineage>
        <taxon>Eukaryota</taxon>
        <taxon>Viridiplantae</taxon>
        <taxon>Chlorophyta</taxon>
        <taxon>core chlorophytes</taxon>
        <taxon>Chlorophyceae</taxon>
        <taxon>CS clade</taxon>
        <taxon>Chlamydomonadales</taxon>
        <taxon>Volvocaceae</taxon>
        <taxon>Gonium</taxon>
    </lineage>
</organism>
<dbReference type="InterPro" id="IPR008928">
    <property type="entry name" value="6-hairpin_glycosidase_sf"/>
</dbReference>
<evidence type="ECO:0000313" key="11">
    <source>
        <dbReference type="Proteomes" id="UP000075714"/>
    </source>
</evidence>
<proteinExistence type="inferred from homology"/>
<evidence type="ECO:0000313" key="10">
    <source>
        <dbReference type="EMBL" id="KXZ50504.1"/>
    </source>
</evidence>
<name>A0A150GL35_GONPE</name>
<evidence type="ECO:0000256" key="7">
    <source>
        <dbReference type="ARBA" id="ARBA00023295"/>
    </source>
</evidence>
<evidence type="ECO:0000259" key="9">
    <source>
        <dbReference type="Pfam" id="PF00759"/>
    </source>
</evidence>
<feature type="domain" description="Glycoside hydrolase family 9" evidence="9">
    <location>
        <begin position="2"/>
        <end position="412"/>
    </location>
</feature>
<dbReference type="EMBL" id="LSYV01000017">
    <property type="protein sequence ID" value="KXZ50504.1"/>
    <property type="molecule type" value="Genomic_DNA"/>
</dbReference>
<dbReference type="OrthoDB" id="10257085at2759"/>
<keyword evidence="8" id="KW-0624">Polysaccharide degradation</keyword>
<dbReference type="GO" id="GO:0008810">
    <property type="term" value="F:cellulase activity"/>
    <property type="evidence" value="ECO:0007669"/>
    <property type="project" value="UniProtKB-EC"/>
</dbReference>
<dbReference type="EC" id="3.2.1.4" evidence="3"/>
<dbReference type="InterPro" id="IPR001701">
    <property type="entry name" value="Glyco_hydro_9"/>
</dbReference>
<comment type="catalytic activity">
    <reaction evidence="1">
        <text>Endohydrolysis of (1-&gt;4)-beta-D-glucosidic linkages in cellulose, lichenin and cereal beta-D-glucans.</text>
        <dbReference type="EC" id="3.2.1.4"/>
    </reaction>
</comment>
<dbReference type="Gene3D" id="1.50.10.10">
    <property type="match status" value="2"/>
</dbReference>
<gene>
    <name evidence="10" type="ORF">GPECTOR_16g679</name>
</gene>
<reference evidence="11" key="1">
    <citation type="journal article" date="2016" name="Nat. Commun.">
        <title>The Gonium pectorale genome demonstrates co-option of cell cycle regulation during the evolution of multicellularity.</title>
        <authorList>
            <person name="Hanschen E.R."/>
            <person name="Marriage T.N."/>
            <person name="Ferris P.J."/>
            <person name="Hamaji T."/>
            <person name="Toyoda A."/>
            <person name="Fujiyama A."/>
            <person name="Neme R."/>
            <person name="Noguchi H."/>
            <person name="Minakuchi Y."/>
            <person name="Suzuki M."/>
            <person name="Kawai-Toyooka H."/>
            <person name="Smith D.R."/>
            <person name="Sparks H."/>
            <person name="Anderson J."/>
            <person name="Bakaric R."/>
            <person name="Luria V."/>
            <person name="Karger A."/>
            <person name="Kirschner M.W."/>
            <person name="Durand P.M."/>
            <person name="Michod R.E."/>
            <person name="Nozaki H."/>
            <person name="Olson B.J."/>
        </authorList>
    </citation>
    <scope>NUCLEOTIDE SEQUENCE [LARGE SCALE GENOMIC DNA]</scope>
    <source>
        <strain evidence="11">NIES-2863</strain>
    </source>
</reference>
<dbReference type="GO" id="GO:0030245">
    <property type="term" value="P:cellulose catabolic process"/>
    <property type="evidence" value="ECO:0007669"/>
    <property type="project" value="UniProtKB-KW"/>
</dbReference>
<sequence>MSGALPDWSFARAWRRDSHLGDKLNDSVPLTGGWYTDGGHLKSSLTIASSASLMAFAALTWEDSIRTINTTPDVGDRNDTAAWDQLLRNLDWAADYLHRCATAGGSGTFVAQVGDHYTEDSYWGAPEDEPASTFRPIWVVRDSNREGADVVSQAVAALTGVGLLLQRSSPGRWPAERAQRYLDKADELWAWGQNLDSVWQAPEGNITVTGYTYSDDKAWAAAWLCKRAILTNGTNAEAVCNEAADMWGDYIMREGVLTTDNWAAAALLLLRDTGAGGLTERYMAGLRGPAMAFVALAAAEDPADPAEARRWQCWAKGQVDWLLGNNPAKQALVTGLEDAPGFSGITVPEQPHHRGSACMGGVCAPRGQPNPRPLPGALLAGPQRDGTVADSRDNGPYSFVSIEYNAAFAAALMGN</sequence>
<dbReference type="InterPro" id="IPR012341">
    <property type="entry name" value="6hp_glycosidase-like_sf"/>
</dbReference>
<evidence type="ECO:0000256" key="8">
    <source>
        <dbReference type="ARBA" id="ARBA00023326"/>
    </source>
</evidence>
<accession>A0A150GL35</accession>
<dbReference type="PANTHER" id="PTHR22298">
    <property type="entry name" value="ENDO-1,4-BETA-GLUCANASE"/>
    <property type="match status" value="1"/>
</dbReference>
<evidence type="ECO:0000256" key="5">
    <source>
        <dbReference type="ARBA" id="ARBA00023001"/>
    </source>
</evidence>
<keyword evidence="7" id="KW-0326">Glycosidase</keyword>